<keyword evidence="6" id="KW-1185">Reference proteome</keyword>
<evidence type="ECO:0000313" key="5">
    <source>
        <dbReference type="EMBL" id="TCV90978.1"/>
    </source>
</evidence>
<protein>
    <submittedName>
        <fullName evidence="5">AraC-like DNA-binding protein</fullName>
    </submittedName>
</protein>
<dbReference type="GO" id="GO:0003700">
    <property type="term" value="F:DNA-binding transcription factor activity"/>
    <property type="evidence" value="ECO:0007669"/>
    <property type="project" value="InterPro"/>
</dbReference>
<dbReference type="GO" id="GO:0043565">
    <property type="term" value="F:sequence-specific DNA binding"/>
    <property type="evidence" value="ECO:0007669"/>
    <property type="project" value="InterPro"/>
</dbReference>
<dbReference type="SUPFAM" id="SSF46689">
    <property type="entry name" value="Homeodomain-like"/>
    <property type="match status" value="2"/>
</dbReference>
<keyword evidence="2 5" id="KW-0238">DNA-binding</keyword>
<reference evidence="5 6" key="1">
    <citation type="submission" date="2019-03" db="EMBL/GenBank/DDBJ databases">
        <title>Genomic Encyclopedia of Type Strains, Phase IV (KMG-IV): sequencing the most valuable type-strain genomes for metagenomic binning, comparative biology and taxonomic classification.</title>
        <authorList>
            <person name="Goeker M."/>
        </authorList>
    </citation>
    <scope>NUCLEOTIDE SEQUENCE [LARGE SCALE GENOMIC DNA]</scope>
    <source>
        <strain evidence="5 6">DSM 29487</strain>
    </source>
</reference>
<feature type="domain" description="HTH araC/xylS-type" evidence="4">
    <location>
        <begin position="299"/>
        <end position="397"/>
    </location>
</feature>
<gene>
    <name evidence="5" type="ORF">EDD60_13812</name>
</gene>
<dbReference type="RefSeq" id="WP_066444249.1">
    <property type="nucleotide sequence ID" value="NZ_JANKBF010000032.1"/>
</dbReference>
<keyword evidence="1" id="KW-0805">Transcription regulation</keyword>
<sequence length="398" mass="46878">MIQTSQELKNLIPLIYQNFHMPLFLLSKDMKIIGYPQQFFELEEDYFTHFINKQDIIKYKIYTCFHENEIYFCFAYILDDVQFICIGPYFPRKITSQDHPSDFPFLKHVISPYKINDFINLPYAHHEITSQLIFIYQVITGQILKAEELKLNYREASVQPLKQENSLEQEIFKIRENPLHDFSYSYEKKIINYIQSENSTAARILMSELMQIKDERQLSQSQIQSIKYKLVAVITLFTRAVIDVGVPIAKAYTLSDVYIMKVDQAQSIDQLHKSVSDAIIDFTKLVKRYKNIQNPHWVKECKNYISHHLHQSISLNDLADLVDMNPSYLSTQFKKVTHQSIKQYINEKKVQEAQFLIQTSHYSLAEISDILQFSSQSHFHKVFKAVTGLSPSEYKNKH</sequence>
<dbReference type="PANTHER" id="PTHR43280:SF34">
    <property type="entry name" value="ARAC-FAMILY TRANSCRIPTIONAL REGULATOR"/>
    <property type="match status" value="1"/>
</dbReference>
<organism evidence="5 6">
    <name type="scientific">Longibaculum muris</name>
    <dbReference type="NCBI Taxonomy" id="1796628"/>
    <lineage>
        <taxon>Bacteria</taxon>
        <taxon>Bacillati</taxon>
        <taxon>Bacillota</taxon>
        <taxon>Erysipelotrichia</taxon>
        <taxon>Erysipelotrichales</taxon>
        <taxon>Coprobacillaceae</taxon>
        <taxon>Longibaculum</taxon>
    </lineage>
</organism>
<evidence type="ECO:0000256" key="3">
    <source>
        <dbReference type="ARBA" id="ARBA00023163"/>
    </source>
</evidence>
<dbReference type="SMART" id="SM00342">
    <property type="entry name" value="HTH_ARAC"/>
    <property type="match status" value="1"/>
</dbReference>
<dbReference type="InterPro" id="IPR018062">
    <property type="entry name" value="HTH_AraC-typ_CS"/>
</dbReference>
<evidence type="ECO:0000313" key="6">
    <source>
        <dbReference type="Proteomes" id="UP000295515"/>
    </source>
</evidence>
<dbReference type="Gene3D" id="1.10.10.60">
    <property type="entry name" value="Homeodomain-like"/>
    <property type="match status" value="2"/>
</dbReference>
<dbReference type="Pfam" id="PF12833">
    <property type="entry name" value="HTH_18"/>
    <property type="match status" value="1"/>
</dbReference>
<dbReference type="EMBL" id="SMCQ01000038">
    <property type="protein sequence ID" value="TCV90978.1"/>
    <property type="molecule type" value="Genomic_DNA"/>
</dbReference>
<accession>A0A4R3YI46</accession>
<dbReference type="GeneID" id="98916865"/>
<dbReference type="PROSITE" id="PS01124">
    <property type="entry name" value="HTH_ARAC_FAMILY_2"/>
    <property type="match status" value="1"/>
</dbReference>
<evidence type="ECO:0000256" key="2">
    <source>
        <dbReference type="ARBA" id="ARBA00023125"/>
    </source>
</evidence>
<dbReference type="AlphaFoldDB" id="A0A4R3YI46"/>
<dbReference type="Proteomes" id="UP000295515">
    <property type="component" value="Unassembled WGS sequence"/>
</dbReference>
<comment type="caution">
    <text evidence="5">The sequence shown here is derived from an EMBL/GenBank/DDBJ whole genome shotgun (WGS) entry which is preliminary data.</text>
</comment>
<evidence type="ECO:0000259" key="4">
    <source>
        <dbReference type="PROSITE" id="PS01124"/>
    </source>
</evidence>
<proteinExistence type="predicted"/>
<evidence type="ECO:0000256" key="1">
    <source>
        <dbReference type="ARBA" id="ARBA00023015"/>
    </source>
</evidence>
<keyword evidence="3" id="KW-0804">Transcription</keyword>
<dbReference type="InterPro" id="IPR018060">
    <property type="entry name" value="HTH_AraC"/>
</dbReference>
<dbReference type="InterPro" id="IPR009057">
    <property type="entry name" value="Homeodomain-like_sf"/>
</dbReference>
<name>A0A4R3YI46_9FIRM</name>
<dbReference type="PANTHER" id="PTHR43280">
    <property type="entry name" value="ARAC-FAMILY TRANSCRIPTIONAL REGULATOR"/>
    <property type="match status" value="1"/>
</dbReference>
<dbReference type="PROSITE" id="PS00041">
    <property type="entry name" value="HTH_ARAC_FAMILY_1"/>
    <property type="match status" value="1"/>
</dbReference>